<dbReference type="GO" id="GO:0008477">
    <property type="term" value="F:purine nucleosidase activity"/>
    <property type="evidence" value="ECO:0007669"/>
    <property type="project" value="UniProtKB-EC"/>
</dbReference>
<keyword evidence="3" id="KW-0732">Signal</keyword>
<protein>
    <submittedName>
        <fullName evidence="5">Inosine-uridine preferring nucleoside hydrolase</fullName>
        <ecNumber evidence="5">3.2.2.1</ecNumber>
    </submittedName>
</protein>
<gene>
    <name evidence="5" type="primary">iunH</name>
    <name evidence="5" type="ORF">SBA5_70030</name>
</gene>
<evidence type="ECO:0000259" key="4">
    <source>
        <dbReference type="Pfam" id="PF01156"/>
    </source>
</evidence>
<feature type="signal peptide" evidence="3">
    <location>
        <begin position="1"/>
        <end position="23"/>
    </location>
</feature>
<evidence type="ECO:0000313" key="5">
    <source>
        <dbReference type="EMBL" id="SPE28875.1"/>
    </source>
</evidence>
<dbReference type="OrthoDB" id="9797882at2"/>
<dbReference type="SUPFAM" id="SSF53590">
    <property type="entry name" value="Nucleoside hydrolase"/>
    <property type="match status" value="1"/>
</dbReference>
<organism evidence="5 6">
    <name type="scientific">Candidatus Sulfuritelmatomonas gaucii</name>
    <dbReference type="NCBI Taxonomy" id="2043161"/>
    <lineage>
        <taxon>Bacteria</taxon>
        <taxon>Pseudomonadati</taxon>
        <taxon>Acidobacteriota</taxon>
        <taxon>Terriglobia</taxon>
        <taxon>Terriglobales</taxon>
        <taxon>Acidobacteriaceae</taxon>
        <taxon>Candidatus Sulfuritelmatomonas</taxon>
    </lineage>
</organism>
<feature type="chain" id="PRO_5014977383" evidence="3">
    <location>
        <begin position="24"/>
        <end position="335"/>
    </location>
</feature>
<evidence type="ECO:0000313" key="6">
    <source>
        <dbReference type="Proteomes" id="UP000239735"/>
    </source>
</evidence>
<dbReference type="Proteomes" id="UP000239735">
    <property type="component" value="Unassembled WGS sequence"/>
</dbReference>
<dbReference type="InterPro" id="IPR023186">
    <property type="entry name" value="IUNH"/>
</dbReference>
<dbReference type="GO" id="GO:0005829">
    <property type="term" value="C:cytosol"/>
    <property type="evidence" value="ECO:0007669"/>
    <property type="project" value="TreeGrafter"/>
</dbReference>
<dbReference type="EC" id="3.2.2.1" evidence="5"/>
<name>A0A2N9M082_9BACT</name>
<evidence type="ECO:0000256" key="1">
    <source>
        <dbReference type="ARBA" id="ARBA00022801"/>
    </source>
</evidence>
<dbReference type="Pfam" id="PF01156">
    <property type="entry name" value="IU_nuc_hydro"/>
    <property type="match status" value="1"/>
</dbReference>
<dbReference type="InterPro" id="IPR036452">
    <property type="entry name" value="Ribo_hydro-like"/>
</dbReference>
<evidence type="ECO:0000256" key="3">
    <source>
        <dbReference type="SAM" id="SignalP"/>
    </source>
</evidence>
<dbReference type="AlphaFoldDB" id="A0A2N9M082"/>
<reference evidence="6" key="1">
    <citation type="submission" date="2018-02" db="EMBL/GenBank/DDBJ databases">
        <authorList>
            <person name="Hausmann B."/>
        </authorList>
    </citation>
    <scope>NUCLEOTIDE SEQUENCE [LARGE SCALE GENOMIC DNA]</scope>
    <source>
        <strain evidence="6">Peat soil MAG SbA5</strain>
    </source>
</reference>
<feature type="domain" description="Inosine/uridine-preferring nucleoside hydrolase" evidence="4">
    <location>
        <begin position="41"/>
        <end position="317"/>
    </location>
</feature>
<dbReference type="PANTHER" id="PTHR12304">
    <property type="entry name" value="INOSINE-URIDINE PREFERRING NUCLEOSIDE HYDROLASE"/>
    <property type="match status" value="1"/>
</dbReference>
<dbReference type="PANTHER" id="PTHR12304:SF4">
    <property type="entry name" value="URIDINE NUCLEOSIDASE"/>
    <property type="match status" value="1"/>
</dbReference>
<accession>A0A2N9M082</accession>
<evidence type="ECO:0000256" key="2">
    <source>
        <dbReference type="ARBA" id="ARBA00023295"/>
    </source>
</evidence>
<sequence length="335" mass="36273">MKTKGAIFCFAALVLTISAGALAHGQPAAEARMKPAAQQLVILDTDIGDDIDDAFALALLLRSPEVKLLGITTAFGDTELRARLVDRYLASVGREEIPVQAGVFTSATNHFTQAAYALQAPGQKHGDAVAFLLREIRAHPGEITLIAIGPLFNVQAAVERDPAIFRKLKRVVLTGGSIDRGYDNEKSGNTHEPPSPEWNIRCDPAGLRALLKSSVPVFMMPLDSTQIHLTLPELGQVLSSGSPLSDQLTFLYHEWTGASAWRMPTLFDPVATAYAIRPELCPVEPMRLDVDDNGFTRPVAGPPNVEVCLKSDEKGFLDFLLKRIAGAQPNDQEAK</sequence>
<keyword evidence="2 5" id="KW-0326">Glycosidase</keyword>
<dbReference type="GO" id="GO:0006152">
    <property type="term" value="P:purine nucleoside catabolic process"/>
    <property type="evidence" value="ECO:0007669"/>
    <property type="project" value="TreeGrafter"/>
</dbReference>
<dbReference type="Gene3D" id="3.90.245.10">
    <property type="entry name" value="Ribonucleoside hydrolase-like"/>
    <property type="match status" value="1"/>
</dbReference>
<keyword evidence="1 5" id="KW-0378">Hydrolase</keyword>
<dbReference type="InterPro" id="IPR001910">
    <property type="entry name" value="Inosine/uridine_hydrolase_dom"/>
</dbReference>
<proteinExistence type="predicted"/>
<dbReference type="EMBL" id="OKRB01000130">
    <property type="protein sequence ID" value="SPE28875.1"/>
    <property type="molecule type" value="Genomic_DNA"/>
</dbReference>